<evidence type="ECO:0000313" key="4">
    <source>
        <dbReference type="Proteomes" id="UP000789739"/>
    </source>
</evidence>
<dbReference type="PANTHER" id="PTHR36050">
    <property type="entry name" value="O-FUCOSYLTRANSFERASE 30"/>
    <property type="match status" value="1"/>
</dbReference>
<evidence type="ECO:0000313" key="3">
    <source>
        <dbReference type="EMBL" id="CAG8578826.1"/>
    </source>
</evidence>
<evidence type="ECO:0000256" key="1">
    <source>
        <dbReference type="SAM" id="MobiDB-lite"/>
    </source>
</evidence>
<protein>
    <submittedName>
        <fullName evidence="3">5396_t:CDS:1</fullName>
    </submittedName>
</protein>
<dbReference type="PANTHER" id="PTHR36050:SF1">
    <property type="entry name" value="O-FUCOSYLTRANSFERASE 30"/>
    <property type="match status" value="1"/>
</dbReference>
<feature type="region of interest" description="Disordered" evidence="1">
    <location>
        <begin position="58"/>
        <end position="90"/>
    </location>
</feature>
<gene>
    <name evidence="3" type="ORF">PBRASI_LOCUS6506</name>
</gene>
<dbReference type="AlphaFoldDB" id="A0A9N9G1V7"/>
<dbReference type="Proteomes" id="UP000789739">
    <property type="component" value="Unassembled WGS sequence"/>
</dbReference>
<keyword evidence="2" id="KW-0812">Transmembrane</keyword>
<feature type="transmembrane region" description="Helical" evidence="2">
    <location>
        <begin position="21"/>
        <end position="37"/>
    </location>
</feature>
<accession>A0A9N9G1V7</accession>
<reference evidence="3" key="1">
    <citation type="submission" date="2021-06" db="EMBL/GenBank/DDBJ databases">
        <authorList>
            <person name="Kallberg Y."/>
            <person name="Tangrot J."/>
            <person name="Rosling A."/>
        </authorList>
    </citation>
    <scope>NUCLEOTIDE SEQUENCE</scope>
    <source>
        <strain evidence="3">BR232B</strain>
    </source>
</reference>
<keyword evidence="2" id="KW-1133">Transmembrane helix</keyword>
<sequence length="521" mass="60201">MTSTQDNKRKWRILKQRNPKYLLTLVLVFLTSLYILNESSIFSKSEWYPPEEIPNEVIESSDSSQATSLPGDSEDISVPESFTQPEPTPFAYPSSDYGVSYKDRVDPDTHKYIVPNGPSPPGEKYIAYLPHNQFNNQRVALENAILLAHYTNRTLILPYVYFGRHNQWRPFDTLYKQNINSNTKEHLEHCKKYIGEEVKSKVPVECRHYERWTTMPWDHLFGDLPAFYENEGLKVISTVNISVEWIMANTGVDREDFHYFKDGVYYGAKIYDDPSSTTPLGRYRGRLELSEFMEIPHRVVYFESIYGTGRIMHEVKEHREFFSRMVRSMTITYPGVLPTADKIIARLGGRQNYMGIHVRVSDGFFSRNREANIKQIIERLKDFTIPLRSSSEIKPSTDFSTTDECLANYTLSTNMPLIYMATDFHKTRTSNLYSPLYEAFPCIAVLDDFIPLLSELDEIVNDVDQLPMKKFLIPLVDMVVAAKGTKFVGTARSTFSNFAYKLHRIYVDGIAEFEDSKVYAG</sequence>
<organism evidence="3 4">
    <name type="scientific">Paraglomus brasilianum</name>
    <dbReference type="NCBI Taxonomy" id="144538"/>
    <lineage>
        <taxon>Eukaryota</taxon>
        <taxon>Fungi</taxon>
        <taxon>Fungi incertae sedis</taxon>
        <taxon>Mucoromycota</taxon>
        <taxon>Glomeromycotina</taxon>
        <taxon>Glomeromycetes</taxon>
        <taxon>Paraglomerales</taxon>
        <taxon>Paraglomeraceae</taxon>
        <taxon>Paraglomus</taxon>
    </lineage>
</organism>
<evidence type="ECO:0000256" key="2">
    <source>
        <dbReference type="SAM" id="Phobius"/>
    </source>
</evidence>
<keyword evidence="2" id="KW-0472">Membrane</keyword>
<dbReference type="CDD" id="cd11296">
    <property type="entry name" value="O-FucT_like"/>
    <property type="match status" value="1"/>
</dbReference>
<keyword evidence="4" id="KW-1185">Reference proteome</keyword>
<dbReference type="OrthoDB" id="1882547at2759"/>
<comment type="caution">
    <text evidence="3">The sequence shown here is derived from an EMBL/GenBank/DDBJ whole genome shotgun (WGS) entry which is preliminary data.</text>
</comment>
<feature type="compositionally biased region" description="Polar residues" evidence="1">
    <location>
        <begin position="58"/>
        <end position="70"/>
    </location>
</feature>
<proteinExistence type="predicted"/>
<dbReference type="EMBL" id="CAJVPI010000870">
    <property type="protein sequence ID" value="CAG8578826.1"/>
    <property type="molecule type" value="Genomic_DNA"/>
</dbReference>
<dbReference type="Gene3D" id="3.40.50.11350">
    <property type="match status" value="1"/>
</dbReference>
<name>A0A9N9G1V7_9GLOM</name>